<dbReference type="EMBL" id="CABITT030000003">
    <property type="protein sequence ID" value="VVA97039.1"/>
    <property type="molecule type" value="Genomic_DNA"/>
</dbReference>
<name>A0A565B828_9BRAS</name>
<accession>A0A565B828</accession>
<protein>
    <submittedName>
        <fullName evidence="1">Uncharacterized protein</fullName>
    </submittedName>
</protein>
<reference evidence="1" key="1">
    <citation type="submission" date="2019-07" db="EMBL/GenBank/DDBJ databases">
        <authorList>
            <person name="Dittberner H."/>
        </authorList>
    </citation>
    <scope>NUCLEOTIDE SEQUENCE [LARGE SCALE GENOMIC DNA]</scope>
</reference>
<evidence type="ECO:0000313" key="1">
    <source>
        <dbReference type="EMBL" id="VVA97039.1"/>
    </source>
</evidence>
<dbReference type="Proteomes" id="UP000489600">
    <property type="component" value="Unassembled WGS sequence"/>
</dbReference>
<gene>
    <name evidence="1" type="ORF">ANE_LOCUS7484</name>
</gene>
<dbReference type="AlphaFoldDB" id="A0A565B828"/>
<evidence type="ECO:0000313" key="2">
    <source>
        <dbReference type="Proteomes" id="UP000489600"/>
    </source>
</evidence>
<proteinExistence type="predicted"/>
<organism evidence="1 2">
    <name type="scientific">Arabis nemorensis</name>
    <dbReference type="NCBI Taxonomy" id="586526"/>
    <lineage>
        <taxon>Eukaryota</taxon>
        <taxon>Viridiplantae</taxon>
        <taxon>Streptophyta</taxon>
        <taxon>Embryophyta</taxon>
        <taxon>Tracheophyta</taxon>
        <taxon>Spermatophyta</taxon>
        <taxon>Magnoliopsida</taxon>
        <taxon>eudicotyledons</taxon>
        <taxon>Gunneridae</taxon>
        <taxon>Pentapetalae</taxon>
        <taxon>rosids</taxon>
        <taxon>malvids</taxon>
        <taxon>Brassicales</taxon>
        <taxon>Brassicaceae</taxon>
        <taxon>Arabideae</taxon>
        <taxon>Arabis</taxon>
    </lineage>
</organism>
<sequence length="140" mass="15758">MEGLVDRLQRIEAKVDLLATKADLHYDLRQSADAMDESSTSEDESSDFATSFAPSYKFRQVPAAYTPTPPRGIFGGGNVDQTIIVKGFDSSLPDQECIDSILQIMWRDYKRCCSNRPCNRLGHRMCLHSSKGRCREGFET</sequence>
<comment type="caution">
    <text evidence="1">The sequence shown here is derived from an EMBL/GenBank/DDBJ whole genome shotgun (WGS) entry which is preliminary data.</text>
</comment>
<keyword evidence="2" id="KW-1185">Reference proteome</keyword>